<comment type="cofactor">
    <cofactor evidence="1 20">
        <name>heme</name>
        <dbReference type="ChEBI" id="CHEBI:30413"/>
    </cofactor>
</comment>
<dbReference type="EC" id="1.14.14.154" evidence="18"/>
<dbReference type="EMBL" id="KQ090249">
    <property type="protein sequence ID" value="KMS98614.1"/>
    <property type="molecule type" value="Genomic_DNA"/>
</dbReference>
<evidence type="ECO:0000313" key="22">
    <source>
        <dbReference type="EMBL" id="KMS98614.1"/>
    </source>
</evidence>
<dbReference type="GO" id="GO:0008398">
    <property type="term" value="F:sterol 14-demethylase activity"/>
    <property type="evidence" value="ECO:0007669"/>
    <property type="project" value="UniProtKB-EC"/>
</dbReference>
<evidence type="ECO:0000256" key="1">
    <source>
        <dbReference type="ARBA" id="ARBA00001971"/>
    </source>
</evidence>
<evidence type="ECO:0000256" key="2">
    <source>
        <dbReference type="ARBA" id="ARBA00004167"/>
    </source>
</evidence>
<keyword evidence="6 20" id="KW-0349">Heme</keyword>
<dbReference type="CDD" id="cd11042">
    <property type="entry name" value="CYP51-like"/>
    <property type="match status" value="1"/>
</dbReference>
<keyword evidence="12" id="KW-0756">Sterol biosynthesis</keyword>
<evidence type="ECO:0000313" key="23">
    <source>
        <dbReference type="Proteomes" id="UP000035740"/>
    </source>
</evidence>
<keyword evidence="8 20" id="KW-0479">Metal-binding</keyword>
<evidence type="ECO:0000256" key="7">
    <source>
        <dbReference type="ARBA" id="ARBA00022679"/>
    </source>
</evidence>
<dbReference type="GO" id="GO:0032259">
    <property type="term" value="P:methylation"/>
    <property type="evidence" value="ECO:0007669"/>
    <property type="project" value="UniProtKB-KW"/>
</dbReference>
<evidence type="ECO:0000256" key="3">
    <source>
        <dbReference type="ARBA" id="ARBA00010617"/>
    </source>
</evidence>
<dbReference type="PRINTS" id="PR00465">
    <property type="entry name" value="EP450IV"/>
</dbReference>
<evidence type="ECO:0000256" key="9">
    <source>
        <dbReference type="ARBA" id="ARBA00022955"/>
    </source>
</evidence>
<evidence type="ECO:0000256" key="6">
    <source>
        <dbReference type="ARBA" id="ARBA00022617"/>
    </source>
</evidence>
<dbReference type="GO" id="GO:0016126">
    <property type="term" value="P:sterol biosynthetic process"/>
    <property type="evidence" value="ECO:0007669"/>
    <property type="project" value="UniProtKB-KW"/>
</dbReference>
<dbReference type="PRINTS" id="PR00385">
    <property type="entry name" value="P450"/>
</dbReference>
<dbReference type="InterPro" id="IPR002403">
    <property type="entry name" value="Cyt_P450_E_grp-IV"/>
</dbReference>
<evidence type="ECO:0000256" key="4">
    <source>
        <dbReference type="ARBA" id="ARBA00022516"/>
    </source>
</evidence>
<keyword evidence="4" id="KW-0444">Lipid biosynthesis</keyword>
<evidence type="ECO:0000256" key="14">
    <source>
        <dbReference type="ARBA" id="ARBA00023098"/>
    </source>
</evidence>
<evidence type="ECO:0000256" key="10">
    <source>
        <dbReference type="ARBA" id="ARBA00023002"/>
    </source>
</evidence>
<evidence type="ECO:0000256" key="17">
    <source>
        <dbReference type="ARBA" id="ARBA00023221"/>
    </source>
</evidence>
<evidence type="ECO:0000256" key="16">
    <source>
        <dbReference type="ARBA" id="ARBA00023166"/>
    </source>
</evidence>
<dbReference type="InterPro" id="IPR017972">
    <property type="entry name" value="Cyt_P450_CS"/>
</dbReference>
<evidence type="ECO:0000256" key="18">
    <source>
        <dbReference type="ARBA" id="ARBA00038974"/>
    </source>
</evidence>
<sequence>MEIINTKLQLLNVALLVIVTFVAAKLIRKWAFKTPIKSSKHLPPPVVKGWLPFIGGLLRFVANPIKMLTEEYENLGGVFTLNVFNKNFTFLLEPDVSAYFFNAPERELSQREVYGFTVPIFGPGVMYDIDHAVRQEQFRFYEEAFRVNKLKGFVDIMHHEVQDFFSKWGDSGEVDLKVELEHLVILIASRCFVGQEVRDNLVDDIDTLLNDINSAWVPLTTMFPYLPIPPHRRRDKARKKLDDLLSNIIESRKSSGNLVDDMLQSLIESKYKDGRATTVKEITGLLITVLYGGQRSSLATSIRTGANLLLYNKKYWIAALEEQRSLMKKHRNTINYDVLSEMQVLNRCIKETLRLHPPIALLLRQSHTEFDVITREGKKYGIPRGHILVTSAAITNRLPHIYKDPENYDPERFKLGRDEDKLAGPLSFISFGGGRHSCLGETFAYLEMKTIWSYLLRNFELELISPFPETEYNDIVWGVKGKVMVRYNRRNLVID</sequence>
<keyword evidence="5" id="KW-0489">Methyltransferase</keyword>
<dbReference type="InterPro" id="IPR050529">
    <property type="entry name" value="CYP450_sterol_14alpha_dmase"/>
</dbReference>
<evidence type="ECO:0000256" key="15">
    <source>
        <dbReference type="ARBA" id="ARBA00023136"/>
    </source>
</evidence>
<dbReference type="Gene3D" id="1.10.630.10">
    <property type="entry name" value="Cytochrome P450"/>
    <property type="match status" value="1"/>
</dbReference>
<evidence type="ECO:0000256" key="20">
    <source>
        <dbReference type="PIRSR" id="PIRSR602403-1"/>
    </source>
</evidence>
<dbReference type="GO" id="GO:0016020">
    <property type="term" value="C:membrane"/>
    <property type="evidence" value="ECO:0007669"/>
    <property type="project" value="UniProtKB-SubCell"/>
</dbReference>
<keyword evidence="16" id="KW-1207">Sterol metabolism</keyword>
<dbReference type="OMA" id="DIMHHEV"/>
<dbReference type="Gramene" id="KMS98614">
    <property type="protein sequence ID" value="KMS98614"/>
    <property type="gene ID" value="BVRB_3g070570"/>
</dbReference>
<dbReference type="Pfam" id="PF00067">
    <property type="entry name" value="p450"/>
    <property type="match status" value="1"/>
</dbReference>
<dbReference type="OrthoDB" id="1688023at2759"/>
<evidence type="ECO:0000256" key="8">
    <source>
        <dbReference type="ARBA" id="ARBA00022723"/>
    </source>
</evidence>
<dbReference type="GO" id="GO:0008168">
    <property type="term" value="F:methyltransferase activity"/>
    <property type="evidence" value="ECO:0007669"/>
    <property type="project" value="UniProtKB-KW"/>
</dbReference>
<keyword evidence="23" id="KW-1185">Reference proteome</keyword>
<dbReference type="SUPFAM" id="SSF48264">
    <property type="entry name" value="Cytochrome P450"/>
    <property type="match status" value="1"/>
</dbReference>
<organism evidence="22 23">
    <name type="scientific">Beta vulgaris subsp. vulgaris</name>
    <name type="common">Beet</name>
    <dbReference type="NCBI Taxonomy" id="3555"/>
    <lineage>
        <taxon>Eukaryota</taxon>
        <taxon>Viridiplantae</taxon>
        <taxon>Streptophyta</taxon>
        <taxon>Embryophyta</taxon>
        <taxon>Tracheophyta</taxon>
        <taxon>Spermatophyta</taxon>
        <taxon>Magnoliopsida</taxon>
        <taxon>eudicotyledons</taxon>
        <taxon>Gunneridae</taxon>
        <taxon>Pentapetalae</taxon>
        <taxon>Caryophyllales</taxon>
        <taxon>Chenopodiaceae</taxon>
        <taxon>Betoideae</taxon>
        <taxon>Beta</taxon>
    </lineage>
</organism>
<dbReference type="PROSITE" id="PS00086">
    <property type="entry name" value="CYTOCHROME_P450"/>
    <property type="match status" value="1"/>
</dbReference>
<dbReference type="PANTHER" id="PTHR24304:SF2">
    <property type="entry name" value="24-HYDROXYCHOLESTEROL 7-ALPHA-HYDROXYLASE"/>
    <property type="match status" value="1"/>
</dbReference>
<dbReference type="GO" id="GO:0020037">
    <property type="term" value="F:heme binding"/>
    <property type="evidence" value="ECO:0007669"/>
    <property type="project" value="InterPro"/>
</dbReference>
<keyword evidence="15" id="KW-0472">Membrane</keyword>
<evidence type="ECO:0000256" key="12">
    <source>
        <dbReference type="ARBA" id="ARBA00023011"/>
    </source>
</evidence>
<proteinExistence type="inferred from homology"/>
<name>A0A0J8BB64_BETVV</name>
<evidence type="ECO:0000256" key="19">
    <source>
        <dbReference type="ARBA" id="ARBA00051013"/>
    </source>
</evidence>
<gene>
    <name evidence="22" type="ORF">BVRB_3g070570</name>
</gene>
<keyword evidence="9" id="KW-0752">Steroid biosynthesis</keyword>
<dbReference type="GO" id="GO:0005506">
    <property type="term" value="F:iron ion binding"/>
    <property type="evidence" value="ECO:0007669"/>
    <property type="project" value="InterPro"/>
</dbReference>
<comment type="similarity">
    <text evidence="3 21">Belongs to the cytochrome P450 family.</text>
</comment>
<accession>A0A0J8BB64</accession>
<dbReference type="FunFam" id="1.10.630.10:FF:000028">
    <property type="entry name" value="Cytochrome p450 51g1"/>
    <property type="match status" value="1"/>
</dbReference>
<dbReference type="eggNOG" id="KOG0684">
    <property type="taxonomic scope" value="Eukaryota"/>
</dbReference>
<evidence type="ECO:0000256" key="13">
    <source>
        <dbReference type="ARBA" id="ARBA00023033"/>
    </source>
</evidence>
<dbReference type="KEGG" id="bvg:104906983"/>
<feature type="binding site" description="axial binding residue" evidence="20">
    <location>
        <position position="438"/>
    </location>
    <ligand>
        <name>heme</name>
        <dbReference type="ChEBI" id="CHEBI:30413"/>
    </ligand>
    <ligandPart>
        <name>Fe</name>
        <dbReference type="ChEBI" id="CHEBI:18248"/>
    </ligandPart>
</feature>
<protein>
    <recommendedName>
        <fullName evidence="18">sterol 14alpha-demethylase</fullName>
        <ecNumber evidence="18">1.14.14.154</ecNumber>
    </recommendedName>
</protein>
<dbReference type="AlphaFoldDB" id="A0A0J8BB64"/>
<keyword evidence="17" id="KW-0753">Steroid metabolism</keyword>
<keyword evidence="7" id="KW-0808">Transferase</keyword>
<evidence type="ECO:0000256" key="11">
    <source>
        <dbReference type="ARBA" id="ARBA00023004"/>
    </source>
</evidence>
<keyword evidence="11 20" id="KW-0408">Iron</keyword>
<keyword evidence="13 21" id="KW-0503">Monooxygenase</keyword>
<dbReference type="Proteomes" id="UP000035740">
    <property type="component" value="Unassembled WGS sequence"/>
</dbReference>
<comment type="catalytic activity">
    <reaction evidence="19">
        <text>a 14alpha-methyl steroid + 3 reduced [NADPH--hemoprotein reductase] + 3 O2 = a Delta(14) steroid + formate + 3 oxidized [NADPH--hemoprotein reductase] + 4 H2O + 4 H(+)</text>
        <dbReference type="Rhea" id="RHEA:54028"/>
        <dbReference type="Rhea" id="RHEA-COMP:11964"/>
        <dbReference type="Rhea" id="RHEA-COMP:11965"/>
        <dbReference type="ChEBI" id="CHEBI:15377"/>
        <dbReference type="ChEBI" id="CHEBI:15378"/>
        <dbReference type="ChEBI" id="CHEBI:15379"/>
        <dbReference type="ChEBI" id="CHEBI:15740"/>
        <dbReference type="ChEBI" id="CHEBI:57618"/>
        <dbReference type="ChEBI" id="CHEBI:58210"/>
        <dbReference type="ChEBI" id="CHEBI:138029"/>
        <dbReference type="ChEBI" id="CHEBI:138031"/>
        <dbReference type="EC" id="1.14.14.154"/>
    </reaction>
</comment>
<keyword evidence="14" id="KW-0443">Lipid metabolism</keyword>
<evidence type="ECO:0000256" key="5">
    <source>
        <dbReference type="ARBA" id="ARBA00022603"/>
    </source>
</evidence>
<keyword evidence="10 21" id="KW-0560">Oxidoreductase</keyword>
<reference evidence="22 23" key="1">
    <citation type="journal article" date="2014" name="Nature">
        <title>The genome of the recently domesticated crop plant sugar beet (Beta vulgaris).</title>
        <authorList>
            <person name="Dohm J.C."/>
            <person name="Minoche A.E."/>
            <person name="Holtgrawe D."/>
            <person name="Capella-Gutierrez S."/>
            <person name="Zakrzewski F."/>
            <person name="Tafer H."/>
            <person name="Rupp O."/>
            <person name="Sorensen T.R."/>
            <person name="Stracke R."/>
            <person name="Reinhardt R."/>
            <person name="Goesmann A."/>
            <person name="Kraft T."/>
            <person name="Schulz B."/>
            <person name="Stadler P.F."/>
            <person name="Schmidt T."/>
            <person name="Gabaldon T."/>
            <person name="Lehrach H."/>
            <person name="Weisshaar B."/>
            <person name="Himmelbauer H."/>
        </authorList>
    </citation>
    <scope>NUCLEOTIDE SEQUENCE [LARGE SCALE GENOMIC DNA]</scope>
    <source>
        <tissue evidence="22">Taproot</tissue>
    </source>
</reference>
<dbReference type="InterPro" id="IPR036396">
    <property type="entry name" value="Cyt_P450_sf"/>
</dbReference>
<dbReference type="InterPro" id="IPR001128">
    <property type="entry name" value="Cyt_P450"/>
</dbReference>
<dbReference type="PANTHER" id="PTHR24304">
    <property type="entry name" value="CYTOCHROME P450 FAMILY 7"/>
    <property type="match status" value="1"/>
</dbReference>
<comment type="subcellular location">
    <subcellularLocation>
        <location evidence="2">Membrane</location>
        <topology evidence="2">Single-pass membrane protein</topology>
    </subcellularLocation>
</comment>
<evidence type="ECO:0000256" key="21">
    <source>
        <dbReference type="RuleBase" id="RU000461"/>
    </source>
</evidence>